<dbReference type="Proteomes" id="UP000299102">
    <property type="component" value="Unassembled WGS sequence"/>
</dbReference>
<keyword evidence="3" id="KW-1185">Reference proteome</keyword>
<accession>A0A4C1TCS7</accession>
<name>A0A4C1TCS7_EUMVA</name>
<protein>
    <submittedName>
        <fullName evidence="2">Uncharacterized protein</fullName>
    </submittedName>
</protein>
<dbReference type="EMBL" id="BGZK01000049">
    <property type="protein sequence ID" value="GBP12006.1"/>
    <property type="molecule type" value="Genomic_DNA"/>
</dbReference>
<gene>
    <name evidence="2" type="ORF">EVAR_5851_1</name>
</gene>
<reference evidence="2 3" key="1">
    <citation type="journal article" date="2019" name="Commun. Biol.">
        <title>The bagworm genome reveals a unique fibroin gene that provides high tensile strength.</title>
        <authorList>
            <person name="Kono N."/>
            <person name="Nakamura H."/>
            <person name="Ohtoshi R."/>
            <person name="Tomita M."/>
            <person name="Numata K."/>
            <person name="Arakawa K."/>
        </authorList>
    </citation>
    <scope>NUCLEOTIDE SEQUENCE [LARGE SCALE GENOMIC DNA]</scope>
</reference>
<proteinExistence type="predicted"/>
<feature type="compositionally biased region" description="Acidic residues" evidence="1">
    <location>
        <begin position="1"/>
        <end position="11"/>
    </location>
</feature>
<dbReference type="AlphaFoldDB" id="A0A4C1TCS7"/>
<evidence type="ECO:0000313" key="2">
    <source>
        <dbReference type="EMBL" id="GBP12006.1"/>
    </source>
</evidence>
<organism evidence="2 3">
    <name type="scientific">Eumeta variegata</name>
    <name type="common">Bagworm moth</name>
    <name type="synonym">Eumeta japonica</name>
    <dbReference type="NCBI Taxonomy" id="151549"/>
    <lineage>
        <taxon>Eukaryota</taxon>
        <taxon>Metazoa</taxon>
        <taxon>Ecdysozoa</taxon>
        <taxon>Arthropoda</taxon>
        <taxon>Hexapoda</taxon>
        <taxon>Insecta</taxon>
        <taxon>Pterygota</taxon>
        <taxon>Neoptera</taxon>
        <taxon>Endopterygota</taxon>
        <taxon>Lepidoptera</taxon>
        <taxon>Glossata</taxon>
        <taxon>Ditrysia</taxon>
        <taxon>Tineoidea</taxon>
        <taxon>Psychidae</taxon>
        <taxon>Oiketicinae</taxon>
        <taxon>Eumeta</taxon>
    </lineage>
</organism>
<feature type="region of interest" description="Disordered" evidence="1">
    <location>
        <begin position="1"/>
        <end position="22"/>
    </location>
</feature>
<evidence type="ECO:0000313" key="3">
    <source>
        <dbReference type="Proteomes" id="UP000299102"/>
    </source>
</evidence>
<evidence type="ECO:0000256" key="1">
    <source>
        <dbReference type="SAM" id="MobiDB-lite"/>
    </source>
</evidence>
<sequence length="111" mass="11935">MEVESSDEDGYEGMSPSDTEHQRSLTCICMGRKRRRGRPTRACAARPASDVAVMKPAPTGGAVACSARYASRPRAEPLKRAQSTFKTLSCARENRSGDRVGATCAARRNGS</sequence>
<comment type="caution">
    <text evidence="2">The sequence shown here is derived from an EMBL/GenBank/DDBJ whole genome shotgun (WGS) entry which is preliminary data.</text>
</comment>